<feature type="compositionally biased region" description="Low complexity" evidence="1">
    <location>
        <begin position="62"/>
        <end position="80"/>
    </location>
</feature>
<dbReference type="OrthoDB" id="2959034at2759"/>
<name>A0A8H8CL80_PSICU</name>
<protein>
    <submittedName>
        <fullName evidence="2">Uncharacterized protein</fullName>
    </submittedName>
</protein>
<comment type="caution">
    <text evidence="2">The sequence shown here is derived from an EMBL/GenBank/DDBJ whole genome shotgun (WGS) entry which is preliminary data.</text>
</comment>
<gene>
    <name evidence="2" type="ORF">JR316_006152</name>
</gene>
<feature type="compositionally biased region" description="Polar residues" evidence="1">
    <location>
        <begin position="36"/>
        <end position="60"/>
    </location>
</feature>
<feature type="region of interest" description="Disordered" evidence="1">
    <location>
        <begin position="1"/>
        <end position="96"/>
    </location>
</feature>
<proteinExistence type="predicted"/>
<evidence type="ECO:0000313" key="2">
    <source>
        <dbReference type="EMBL" id="KAG5169596.1"/>
    </source>
</evidence>
<reference evidence="2" key="1">
    <citation type="submission" date="2021-02" db="EMBL/GenBank/DDBJ databases">
        <title>Psilocybe cubensis genome.</title>
        <authorList>
            <person name="Mckernan K.J."/>
            <person name="Crawford S."/>
            <person name="Trippe A."/>
            <person name="Kane L.T."/>
            <person name="Mclaughlin S."/>
        </authorList>
    </citation>
    <scope>NUCLEOTIDE SEQUENCE [LARGE SCALE GENOMIC DNA]</scope>
    <source>
        <strain evidence="2">MGC-MH-2018</strain>
    </source>
</reference>
<feature type="compositionally biased region" description="Low complexity" evidence="1">
    <location>
        <begin position="87"/>
        <end position="96"/>
    </location>
</feature>
<sequence length="453" mass="49282">MPDEKETLADSSTANTTTASVPASQDAPPAYESLNLAASNSNIGQDTWRRGSSLTQQPISLPTAPNNVTTPTPFRPPSSTQRGHTRTLSSSSTKSTTSLKTKKSWFNFKSSSSSTQSSSRTIGEVRSTVCGLVRNLVVGPQEQQFSADSLSPAAQGILQSCAEACTTHSMSLSTILQEKFVESHSPLYWAIVKRPVRPHNSRSTAQTTVSLLDREEVEESDGGTEPSDLLGALLSHAKPLEASTIAEMRLACLATSDQKTFQRLHLAIPEFSSIPGADQILLGARHPTDFITVEIGDGTEGAFTATMQIPQFHKRMMVSREIGLEFVARNRLWRFSFLITPDNVWYGPPPGTWCVSISLQEPSPPTWLDAHLVIDTTTIGHVSDEASTALRVKSKQMMEAPRNGLPATQTVVSLDENPAFTSLQYSGSSYIPDDEILRVKLRAKLRKPAQDID</sequence>
<accession>A0A8H8CL80</accession>
<dbReference type="AlphaFoldDB" id="A0A8H8CL80"/>
<organism evidence="2">
    <name type="scientific">Psilocybe cubensis</name>
    <name type="common">Psychedelic mushroom</name>
    <name type="synonym">Stropharia cubensis</name>
    <dbReference type="NCBI Taxonomy" id="181762"/>
    <lineage>
        <taxon>Eukaryota</taxon>
        <taxon>Fungi</taxon>
        <taxon>Dikarya</taxon>
        <taxon>Basidiomycota</taxon>
        <taxon>Agaricomycotina</taxon>
        <taxon>Agaricomycetes</taxon>
        <taxon>Agaricomycetidae</taxon>
        <taxon>Agaricales</taxon>
        <taxon>Agaricineae</taxon>
        <taxon>Strophariaceae</taxon>
        <taxon>Psilocybe</taxon>
    </lineage>
</organism>
<feature type="compositionally biased region" description="Low complexity" evidence="1">
    <location>
        <begin position="9"/>
        <end position="24"/>
    </location>
</feature>
<evidence type="ECO:0000256" key="1">
    <source>
        <dbReference type="SAM" id="MobiDB-lite"/>
    </source>
</evidence>
<dbReference type="EMBL" id="JAFIQS010000005">
    <property type="protein sequence ID" value="KAG5169596.1"/>
    <property type="molecule type" value="Genomic_DNA"/>
</dbReference>